<evidence type="ECO:0000259" key="9">
    <source>
        <dbReference type="Pfam" id="PF01137"/>
    </source>
</evidence>
<dbReference type="InterPro" id="IPR013791">
    <property type="entry name" value="RNA3'-term_phos_cycl_insert"/>
</dbReference>
<dbReference type="InterPro" id="IPR013792">
    <property type="entry name" value="RNA3'P_cycl/enolpyr_Trfase_a/b"/>
</dbReference>
<evidence type="ECO:0000256" key="8">
    <source>
        <dbReference type="PIRSR" id="PIRSR005378-2"/>
    </source>
</evidence>
<evidence type="ECO:0000256" key="4">
    <source>
        <dbReference type="ARBA" id="ARBA00022598"/>
    </source>
</evidence>
<dbReference type="SUPFAM" id="SSF55205">
    <property type="entry name" value="EPT/RTPC-like"/>
    <property type="match status" value="2"/>
</dbReference>
<evidence type="ECO:0000313" key="11">
    <source>
        <dbReference type="EMBL" id="MBC1176617.1"/>
    </source>
</evidence>
<accession>A0A1B0CUP2</accession>
<evidence type="ECO:0000256" key="3">
    <source>
        <dbReference type="ARBA" id="ARBA00021428"/>
    </source>
</evidence>
<dbReference type="EMBL" id="GITU01007914">
    <property type="protein sequence ID" value="MBC1176617.1"/>
    <property type="molecule type" value="Transcribed_RNA"/>
</dbReference>
<name>A0A1B0CUP2_LUTLO</name>
<dbReference type="HAMAP" id="MF_00200">
    <property type="entry name" value="RTC"/>
    <property type="match status" value="1"/>
</dbReference>
<dbReference type="Proteomes" id="UP000092461">
    <property type="component" value="Unassembled WGS sequence"/>
</dbReference>
<dbReference type="InterPro" id="IPR017770">
    <property type="entry name" value="RNA3'_term_phos_cyc_type_1"/>
</dbReference>
<dbReference type="InterPro" id="IPR036553">
    <property type="entry name" value="RPTC_insert"/>
</dbReference>
<dbReference type="PANTHER" id="PTHR11096:SF0">
    <property type="entry name" value="RNA 3'-TERMINAL PHOSPHATE CYCLASE"/>
    <property type="match status" value="1"/>
</dbReference>
<dbReference type="VEuPathDB" id="VectorBase:LLONM1_009299"/>
<evidence type="ECO:0000256" key="2">
    <source>
        <dbReference type="ARBA" id="ARBA00012725"/>
    </source>
</evidence>
<reference evidence="12" key="3">
    <citation type="submission" date="2020-05" db="UniProtKB">
        <authorList>
            <consortium name="EnsemblMetazoa"/>
        </authorList>
    </citation>
    <scope>IDENTIFICATION</scope>
    <source>
        <strain evidence="12">Jacobina</strain>
    </source>
</reference>
<feature type="active site" description="Tele-AMP-histidine intermediate" evidence="7">
    <location>
        <position position="312"/>
    </location>
</feature>
<dbReference type="EC" id="6.5.1.4" evidence="2"/>
<keyword evidence="13" id="KW-1185">Reference proteome</keyword>
<evidence type="ECO:0000256" key="5">
    <source>
        <dbReference type="ARBA" id="ARBA00022741"/>
    </source>
</evidence>
<feature type="binding site" evidence="8">
    <location>
        <begin position="286"/>
        <end position="290"/>
    </location>
    <ligand>
        <name>ATP</name>
        <dbReference type="ChEBI" id="CHEBI:30616"/>
    </ligand>
</feature>
<dbReference type="SUPFAM" id="SSF52913">
    <property type="entry name" value="RNA 3'-terminal phosphate cyclase, RPTC, insert domain"/>
    <property type="match status" value="1"/>
</dbReference>
<protein>
    <recommendedName>
        <fullName evidence="3">RNA 3'-terminal phosphate cyclase</fullName>
        <ecNumber evidence="2">6.5.1.4</ecNumber>
    </recommendedName>
</protein>
<sequence>MLEIDGSVLEGGGQILRIAMALSCLCRIPIKVIKIRAGRSKPGLAAQHVQSIELCRSLCKARVMGAHIGSTEVEFHPQSIIGGRHSADTKTAGSIALLVQAALPVALFSSSPVELSLRGGTNADMAPQIDYITEVVRPNFEKFGATFEYELLRRGYFPKGGGHCVFSLRPIEKLKPVVNVDVGQVVKAYGWSFVAGSLPLRLAEQMAEGARRAMAKISLEVEEYKESASMAPDNCSGVILCCQTSTGCLLGGSALGNRKEEPAETGRKAAREIKDALNLGVCVDEHMQDQIIILMALADGESRVRTGPITLHTRTAIHVVELMTKATFTLIPEGETTIIVCQGIGLKNSHSLI</sequence>
<proteinExistence type="inferred from homology"/>
<dbReference type="InterPro" id="IPR000228">
    <property type="entry name" value="RNA3'_term_phos_cyc"/>
</dbReference>
<comment type="catalytic activity">
    <reaction evidence="6">
        <text>a 3'-end 3'-phospho-ribonucleotide-RNA + ATP = a 3'-end 2',3'-cyclophospho-ribonucleotide-RNA + AMP + diphosphate</text>
        <dbReference type="Rhea" id="RHEA:23976"/>
        <dbReference type="Rhea" id="RHEA-COMP:10463"/>
        <dbReference type="Rhea" id="RHEA-COMP:10464"/>
        <dbReference type="ChEBI" id="CHEBI:30616"/>
        <dbReference type="ChEBI" id="CHEBI:33019"/>
        <dbReference type="ChEBI" id="CHEBI:83062"/>
        <dbReference type="ChEBI" id="CHEBI:83064"/>
        <dbReference type="ChEBI" id="CHEBI:456215"/>
        <dbReference type="EC" id="6.5.1.4"/>
    </reaction>
</comment>
<keyword evidence="5 8" id="KW-0547">Nucleotide-binding</keyword>
<dbReference type="GO" id="GO:0006396">
    <property type="term" value="P:RNA processing"/>
    <property type="evidence" value="ECO:0007669"/>
    <property type="project" value="InterPro"/>
</dbReference>
<evidence type="ECO:0000256" key="7">
    <source>
        <dbReference type="PIRSR" id="PIRSR005378-1"/>
    </source>
</evidence>
<dbReference type="GO" id="GO:0005634">
    <property type="term" value="C:nucleus"/>
    <property type="evidence" value="ECO:0007669"/>
    <property type="project" value="TreeGrafter"/>
</dbReference>
<dbReference type="VEuPathDB" id="VectorBase:LLOJ008677"/>
<organism evidence="12 13">
    <name type="scientific">Lutzomyia longipalpis</name>
    <name type="common">Sand fly</name>
    <dbReference type="NCBI Taxonomy" id="7200"/>
    <lineage>
        <taxon>Eukaryota</taxon>
        <taxon>Metazoa</taxon>
        <taxon>Ecdysozoa</taxon>
        <taxon>Arthropoda</taxon>
        <taxon>Hexapoda</taxon>
        <taxon>Insecta</taxon>
        <taxon>Pterygota</taxon>
        <taxon>Neoptera</taxon>
        <taxon>Endopterygota</taxon>
        <taxon>Diptera</taxon>
        <taxon>Nematocera</taxon>
        <taxon>Psychodoidea</taxon>
        <taxon>Psychodidae</taxon>
        <taxon>Lutzomyia</taxon>
        <taxon>Lutzomyia</taxon>
    </lineage>
</organism>
<reference evidence="11" key="2">
    <citation type="journal article" date="2020" name="BMC">
        <title>Leishmania infection induces a limited differential gene expression in the sand fly midgut.</title>
        <authorList>
            <person name="Coutinho-Abreu I.V."/>
            <person name="Serafim T.D."/>
            <person name="Meneses C."/>
            <person name="Kamhawi S."/>
            <person name="Oliveira F."/>
            <person name="Valenzuela J.G."/>
        </authorList>
    </citation>
    <scope>NUCLEOTIDE SEQUENCE</scope>
    <source>
        <strain evidence="11">Jacobina</strain>
        <tissue evidence="11">Midgut</tissue>
    </source>
</reference>
<dbReference type="AlphaFoldDB" id="A0A1B0CUP2"/>
<keyword evidence="8" id="KW-0067">ATP-binding</keyword>
<evidence type="ECO:0000256" key="6">
    <source>
        <dbReference type="ARBA" id="ARBA00024481"/>
    </source>
</evidence>
<dbReference type="PANTHER" id="PTHR11096">
    <property type="entry name" value="RNA 3' TERMINAL PHOSPHATE CYCLASE"/>
    <property type="match status" value="1"/>
</dbReference>
<evidence type="ECO:0000313" key="13">
    <source>
        <dbReference type="Proteomes" id="UP000092461"/>
    </source>
</evidence>
<dbReference type="GO" id="GO:0003963">
    <property type="term" value="F:RNA-3'-phosphate cyclase activity"/>
    <property type="evidence" value="ECO:0007669"/>
    <property type="project" value="UniProtKB-EC"/>
</dbReference>
<evidence type="ECO:0000256" key="1">
    <source>
        <dbReference type="ARBA" id="ARBA00009206"/>
    </source>
</evidence>
<keyword evidence="4" id="KW-0436">Ligase</keyword>
<feature type="domain" description="RNA 3'-terminal phosphate cyclase insert" evidence="10">
    <location>
        <begin position="181"/>
        <end position="276"/>
    </location>
</feature>
<reference evidence="13" key="1">
    <citation type="submission" date="2012-05" db="EMBL/GenBank/DDBJ databases">
        <title>Whole Genome Assembly of Lutzomyia longipalpis.</title>
        <authorList>
            <person name="Richards S."/>
            <person name="Qu C."/>
            <person name="Dillon R."/>
            <person name="Worley K."/>
            <person name="Scherer S."/>
            <person name="Batterton M."/>
            <person name="Taylor A."/>
            <person name="Hawes A."/>
            <person name="Hernandez B."/>
            <person name="Kovar C."/>
            <person name="Mandapat C."/>
            <person name="Pham C."/>
            <person name="Qu C."/>
            <person name="Jing C."/>
            <person name="Bess C."/>
            <person name="Bandaranaike D."/>
            <person name="Ngo D."/>
            <person name="Ongeri F."/>
            <person name="Arias F."/>
            <person name="Lara F."/>
            <person name="Weissenberger G."/>
            <person name="Kamau G."/>
            <person name="Han H."/>
            <person name="Shen H."/>
            <person name="Dinh H."/>
            <person name="Khalil I."/>
            <person name="Jones J."/>
            <person name="Shafer J."/>
            <person name="Jayaseelan J."/>
            <person name="Quiroz J."/>
            <person name="Blankenburg K."/>
            <person name="Nguyen L."/>
            <person name="Jackson L."/>
            <person name="Francisco L."/>
            <person name="Tang L.-Y."/>
            <person name="Pu L.-L."/>
            <person name="Perales L."/>
            <person name="Lorensuhewa L."/>
            <person name="Munidasa M."/>
            <person name="Coyle M."/>
            <person name="Taylor M."/>
            <person name="Puazo M."/>
            <person name="Firestine M."/>
            <person name="Scheel M."/>
            <person name="Javaid M."/>
            <person name="Wang M."/>
            <person name="Li M."/>
            <person name="Tabassum N."/>
            <person name="Saada N."/>
            <person name="Osuji N."/>
            <person name="Aqrawi P."/>
            <person name="Fu Q."/>
            <person name="Thornton R."/>
            <person name="Raj R."/>
            <person name="Goodspeed R."/>
            <person name="Mata R."/>
            <person name="Najjar R."/>
            <person name="Gubbala S."/>
            <person name="Lee S."/>
            <person name="Denson S."/>
            <person name="Patil S."/>
            <person name="Macmil S."/>
            <person name="Qi S."/>
            <person name="Matskevitch T."/>
            <person name="Palculict T."/>
            <person name="Mathew T."/>
            <person name="Vee V."/>
            <person name="Velamala V."/>
            <person name="Korchina V."/>
            <person name="Cai W."/>
            <person name="Liu W."/>
            <person name="Dai W."/>
            <person name="Zou X."/>
            <person name="Zhu Y."/>
            <person name="Zhang Y."/>
            <person name="Wu Y.-Q."/>
            <person name="Xin Y."/>
            <person name="Nazarath L."/>
            <person name="Kovar C."/>
            <person name="Han Y."/>
            <person name="Muzny D."/>
            <person name="Gibbs R."/>
        </authorList>
    </citation>
    <scope>NUCLEOTIDE SEQUENCE [LARGE SCALE GENOMIC DNA]</scope>
    <source>
        <strain evidence="13">Jacobina</strain>
    </source>
</reference>
<dbReference type="GO" id="GO:0005524">
    <property type="term" value="F:ATP binding"/>
    <property type="evidence" value="ECO:0007669"/>
    <property type="project" value="UniProtKB-KW"/>
</dbReference>
<feature type="domain" description="RNA 3'-terminal phosphate cyclase" evidence="9">
    <location>
        <begin position="9"/>
        <end position="329"/>
    </location>
</feature>
<dbReference type="InterPro" id="IPR023797">
    <property type="entry name" value="RNA3'_phos_cyclase_dom"/>
</dbReference>
<evidence type="ECO:0000259" key="10">
    <source>
        <dbReference type="Pfam" id="PF05189"/>
    </source>
</evidence>
<dbReference type="Gene3D" id="3.30.360.20">
    <property type="entry name" value="RNA 3'-terminal phosphate cyclase, insert domain"/>
    <property type="match status" value="1"/>
</dbReference>
<dbReference type="PIRSF" id="PIRSF005378">
    <property type="entry name" value="RNA3'_term_phos_cycl_euk"/>
    <property type="match status" value="1"/>
</dbReference>
<dbReference type="EMBL" id="AJWK01029481">
    <property type="status" value="NOT_ANNOTATED_CDS"/>
    <property type="molecule type" value="Genomic_DNA"/>
</dbReference>
<dbReference type="EnsemblMetazoa" id="LLOJ008677-RA">
    <property type="protein sequence ID" value="LLOJ008677-PA"/>
    <property type="gene ID" value="LLOJ008677"/>
</dbReference>
<dbReference type="NCBIfam" id="TIGR03399">
    <property type="entry name" value="RNA_3prim_cycl"/>
    <property type="match status" value="1"/>
</dbReference>
<feature type="binding site" evidence="8">
    <location>
        <position position="100"/>
    </location>
    <ligand>
        <name>ATP</name>
        <dbReference type="ChEBI" id="CHEBI:30616"/>
    </ligand>
</feature>
<dbReference type="Pfam" id="PF05189">
    <property type="entry name" value="RTC_insert"/>
    <property type="match status" value="1"/>
</dbReference>
<comment type="similarity">
    <text evidence="1">Belongs to the RNA 3'-terminal cyclase family. Type 1 subfamily.</text>
</comment>
<dbReference type="Pfam" id="PF01137">
    <property type="entry name" value="RTC"/>
    <property type="match status" value="1"/>
</dbReference>
<evidence type="ECO:0000313" key="12">
    <source>
        <dbReference type="EnsemblMetazoa" id="LLOJ008677-PA"/>
    </source>
</evidence>
<dbReference type="InterPro" id="IPR037136">
    <property type="entry name" value="RNA3'_phos_cyclase_dom_sf"/>
</dbReference>
<dbReference type="Gene3D" id="3.65.10.20">
    <property type="entry name" value="RNA 3'-terminal phosphate cyclase domain"/>
    <property type="match status" value="1"/>
</dbReference>